<dbReference type="InterPro" id="IPR041118">
    <property type="entry name" value="Rx_N"/>
</dbReference>
<dbReference type="RefSeq" id="XP_015698069.1">
    <property type="nucleotide sequence ID" value="XM_015842583.2"/>
</dbReference>
<dbReference type="CDD" id="cd14798">
    <property type="entry name" value="RX-CC_like"/>
    <property type="match status" value="1"/>
</dbReference>
<feature type="domain" description="Disease resistance N-terminal" evidence="10">
    <location>
        <begin position="9"/>
        <end position="86"/>
    </location>
</feature>
<evidence type="ECO:0000256" key="8">
    <source>
        <dbReference type="SAM" id="Coils"/>
    </source>
</evidence>
<dbReference type="EnsemblPlants" id="OB11G27020.1">
    <property type="protein sequence ID" value="OB11G27020.1"/>
    <property type="gene ID" value="OB11G27020"/>
</dbReference>
<evidence type="ECO:0000313" key="14">
    <source>
        <dbReference type="Proteomes" id="UP000006038"/>
    </source>
</evidence>
<evidence type="ECO:0000259" key="12">
    <source>
        <dbReference type="Pfam" id="PF23598"/>
    </source>
</evidence>
<dbReference type="eggNOG" id="KOG4658">
    <property type="taxonomic scope" value="Eukaryota"/>
</dbReference>
<keyword evidence="7 8" id="KW-0175">Coiled coil</keyword>
<evidence type="ECO:0000256" key="6">
    <source>
        <dbReference type="ARBA" id="ARBA00022840"/>
    </source>
</evidence>
<dbReference type="InterPro" id="IPR058922">
    <property type="entry name" value="WHD_DRP"/>
</dbReference>
<feature type="domain" description="NB-ARC" evidence="9">
    <location>
        <begin position="179"/>
        <end position="340"/>
    </location>
</feature>
<name>J3NA66_ORYBR</name>
<dbReference type="InterPro" id="IPR002182">
    <property type="entry name" value="NB-ARC"/>
</dbReference>
<keyword evidence="14" id="KW-1185">Reference proteome</keyword>
<dbReference type="Gene3D" id="3.80.10.10">
    <property type="entry name" value="Ribonuclease Inhibitor"/>
    <property type="match status" value="2"/>
</dbReference>
<keyword evidence="2" id="KW-0433">Leucine-rich repeat</keyword>
<sequence length="1015" mass="115437">MATILDSLVESCANKLQEIITEEAIPILSVKEELRELQERIKQIQCLISDAEQRGTNDSIVHNWFSSLKDAMYDADDIIDLASFEGSKLLGDHYSSGKAAVCSGLSLLTCFSNIQVRHEIGNKIRNLNRKIEKITKDKIVATLEDKEPSDKGSTSEPRKSAHIVEPNLVGKEIVHSCRKLVNLVLRHKEEKTYKLAIVGTGGIGKTTLAQKVYNDNKLKQSFNKHAWIYVSRDYSPVSLLRELLRTMEVHHTQEESVEELQNKLESAIKDQSIFLVLDDLWRSNVWVDLLRAPLHAAATGIILVTTRDETVAREIGVNLTHRVNLMSLDVGWELLCKSMNIQDVKEVQNLQDIGVEIVQKLGGLPLAINVVARVLASKDQTEIEWRNILTTNVWSMSNLPKEISGGLYLSYDDLPQHLRQCFLYCIVFPEDRVLDRDNLIRMWVAEGFVKVDNDKLLEDIAEEYYHELISRNILHPVFEYYDRSICKMHGLLRQLACHLSTQEFYIGDPESLVDNTICKLRRMLVTTEKDTVVIPSMGKEEIKLRTFKSNGKPWGIENTFFMKLKYLRVLDLSDSLVQSVPDYVKNLIHLRSLDLDGTLISCLPESIGALKHLQMLNLQRCESLHSLPRAITQLCKLRRLGLDGTPINQVPKGIGRLKYLNDLQGFPIGGGSDDTIMQDGWDLHELAHLSNLWKLDLKKLERATPSSSADSLSLMDKGHLKVLKLWCTELEDEAYSEESISNVEMIFEQLTPPDKLEELVIVAFFGRKLPTWLGTSDLSSLKYLNIEECKSCADLPSMGHLPNLEYLKIAGATSITKIGPEFVGHGVRNVGSTDEIVFPKLEWLIINNMPNWKEWSFIEEEEEMAPKEGGEDGAVEKQKGSRLFPCLRKLDLLYCPKLRALPWQLGQQATNLNELIIYGASWLKKVEDLPFLDKAQVETCARLERVSNLSQLRKLYIRDCVNLRCVQNLGNLEHLLLDEDMQELSSLWVPGLQEQRCQLHGDELEVHEWLGEPID</sequence>
<dbReference type="GeneID" id="102718880"/>
<dbReference type="InterPro" id="IPR003591">
    <property type="entry name" value="Leu-rich_rpt_typical-subtyp"/>
</dbReference>
<keyword evidence="4" id="KW-0547">Nucleotide-binding</keyword>
<dbReference type="Gene3D" id="1.20.5.4130">
    <property type="match status" value="1"/>
</dbReference>
<dbReference type="FunFam" id="1.10.10.10:FF:000322">
    <property type="entry name" value="Probable disease resistance protein At1g63360"/>
    <property type="match status" value="1"/>
</dbReference>
<evidence type="ECO:0000256" key="2">
    <source>
        <dbReference type="ARBA" id="ARBA00022614"/>
    </source>
</evidence>
<keyword evidence="5" id="KW-0611">Plant defense</keyword>
<keyword evidence="3" id="KW-0677">Repeat</keyword>
<dbReference type="GO" id="GO:0009626">
    <property type="term" value="P:plant-type hypersensitive response"/>
    <property type="evidence" value="ECO:0007669"/>
    <property type="project" value="UniProtKB-ARBA"/>
</dbReference>
<dbReference type="Gene3D" id="1.10.10.10">
    <property type="entry name" value="Winged helix-like DNA-binding domain superfamily/Winged helix DNA-binding domain"/>
    <property type="match status" value="1"/>
</dbReference>
<dbReference type="GO" id="GO:0002758">
    <property type="term" value="P:innate immune response-activating signaling pathway"/>
    <property type="evidence" value="ECO:0007669"/>
    <property type="project" value="UniProtKB-ARBA"/>
</dbReference>
<reference evidence="13" key="1">
    <citation type="journal article" date="2013" name="Nat. Commun.">
        <title>Whole-genome sequencing of Oryza brachyantha reveals mechanisms underlying Oryza genome evolution.</title>
        <authorList>
            <person name="Chen J."/>
            <person name="Huang Q."/>
            <person name="Gao D."/>
            <person name="Wang J."/>
            <person name="Lang Y."/>
            <person name="Liu T."/>
            <person name="Li B."/>
            <person name="Bai Z."/>
            <person name="Luis Goicoechea J."/>
            <person name="Liang C."/>
            <person name="Chen C."/>
            <person name="Zhang W."/>
            <person name="Sun S."/>
            <person name="Liao Y."/>
            <person name="Zhang X."/>
            <person name="Yang L."/>
            <person name="Song C."/>
            <person name="Wang M."/>
            <person name="Shi J."/>
            <person name="Liu G."/>
            <person name="Liu J."/>
            <person name="Zhou H."/>
            <person name="Zhou W."/>
            <person name="Yu Q."/>
            <person name="An N."/>
            <person name="Chen Y."/>
            <person name="Cai Q."/>
            <person name="Wang B."/>
            <person name="Liu B."/>
            <person name="Min J."/>
            <person name="Huang Y."/>
            <person name="Wu H."/>
            <person name="Li Z."/>
            <person name="Zhang Y."/>
            <person name="Yin Y."/>
            <person name="Song W."/>
            <person name="Jiang J."/>
            <person name="Jackson S.A."/>
            <person name="Wing R.A."/>
            <person name="Wang J."/>
            <person name="Chen M."/>
        </authorList>
    </citation>
    <scope>NUCLEOTIDE SEQUENCE [LARGE SCALE GENOMIC DNA]</scope>
    <source>
        <strain evidence="13">cv. IRGC 101232</strain>
    </source>
</reference>
<dbReference type="Gramene" id="OB11G27020.1">
    <property type="protein sequence ID" value="OB11G27020.1"/>
    <property type="gene ID" value="OB11G27020"/>
</dbReference>
<evidence type="ECO:0000256" key="5">
    <source>
        <dbReference type="ARBA" id="ARBA00022821"/>
    </source>
</evidence>
<reference evidence="13" key="2">
    <citation type="submission" date="2013-04" db="UniProtKB">
        <authorList>
            <consortium name="EnsemblPlants"/>
        </authorList>
    </citation>
    <scope>IDENTIFICATION</scope>
</reference>
<dbReference type="SMART" id="SM00369">
    <property type="entry name" value="LRR_TYP"/>
    <property type="match status" value="3"/>
</dbReference>
<dbReference type="Pfam" id="PF23559">
    <property type="entry name" value="WHD_DRP"/>
    <property type="match status" value="1"/>
</dbReference>
<dbReference type="KEGG" id="obr:102718880"/>
<dbReference type="PANTHER" id="PTHR36766:SF70">
    <property type="entry name" value="DISEASE RESISTANCE PROTEIN RGA4"/>
    <property type="match status" value="1"/>
</dbReference>
<protein>
    <submittedName>
        <fullName evidence="13">Uncharacterized protein</fullName>
    </submittedName>
</protein>
<evidence type="ECO:0000313" key="13">
    <source>
        <dbReference type="EnsemblPlants" id="OB11G27020.1"/>
    </source>
</evidence>
<dbReference type="InterPro" id="IPR038005">
    <property type="entry name" value="RX-like_CC"/>
</dbReference>
<dbReference type="InterPro" id="IPR055414">
    <property type="entry name" value="LRR_R13L4/SHOC2-like"/>
</dbReference>
<evidence type="ECO:0000259" key="10">
    <source>
        <dbReference type="Pfam" id="PF18052"/>
    </source>
</evidence>
<evidence type="ECO:0000256" key="7">
    <source>
        <dbReference type="ARBA" id="ARBA00023054"/>
    </source>
</evidence>
<dbReference type="InterPro" id="IPR032675">
    <property type="entry name" value="LRR_dom_sf"/>
</dbReference>
<dbReference type="InterPro" id="IPR036388">
    <property type="entry name" value="WH-like_DNA-bd_sf"/>
</dbReference>
<dbReference type="Pfam" id="PF18052">
    <property type="entry name" value="Rx_N"/>
    <property type="match status" value="1"/>
</dbReference>
<accession>J3NA66</accession>
<evidence type="ECO:0000259" key="9">
    <source>
        <dbReference type="Pfam" id="PF00931"/>
    </source>
</evidence>
<dbReference type="SUPFAM" id="SSF52058">
    <property type="entry name" value="L domain-like"/>
    <property type="match status" value="1"/>
</dbReference>
<feature type="domain" description="Disease resistance protein winged helix" evidence="11">
    <location>
        <begin position="427"/>
        <end position="496"/>
    </location>
</feature>
<evidence type="ECO:0000256" key="1">
    <source>
        <dbReference type="ARBA" id="ARBA00008894"/>
    </source>
</evidence>
<evidence type="ECO:0000256" key="3">
    <source>
        <dbReference type="ARBA" id="ARBA00022737"/>
    </source>
</evidence>
<proteinExistence type="inferred from homology"/>
<dbReference type="InterPro" id="IPR042197">
    <property type="entry name" value="Apaf_helical"/>
</dbReference>
<gene>
    <name evidence="13" type="primary">LOC102718880</name>
</gene>
<dbReference type="PRINTS" id="PR00364">
    <property type="entry name" value="DISEASERSIST"/>
</dbReference>
<dbReference type="Pfam" id="PF23598">
    <property type="entry name" value="LRR_14"/>
    <property type="match status" value="1"/>
</dbReference>
<dbReference type="PANTHER" id="PTHR36766">
    <property type="entry name" value="PLANT BROAD-SPECTRUM MILDEW RESISTANCE PROTEIN RPW8"/>
    <property type="match status" value="1"/>
</dbReference>
<feature type="coiled-coil region" evidence="8">
    <location>
        <begin position="27"/>
        <end position="54"/>
    </location>
</feature>
<dbReference type="AlphaFoldDB" id="J3NA66"/>
<dbReference type="InterPro" id="IPR027417">
    <property type="entry name" value="P-loop_NTPase"/>
</dbReference>
<dbReference type="HOGENOM" id="CLU_000837_8_6_1"/>
<feature type="domain" description="Disease resistance R13L4/SHOC-2-like LRR" evidence="12">
    <location>
        <begin position="561"/>
        <end position="844"/>
    </location>
</feature>
<dbReference type="Proteomes" id="UP000006038">
    <property type="component" value="Chromosome 11"/>
</dbReference>
<evidence type="ECO:0000256" key="4">
    <source>
        <dbReference type="ARBA" id="ARBA00022741"/>
    </source>
</evidence>
<dbReference type="Pfam" id="PF00931">
    <property type="entry name" value="NB-ARC"/>
    <property type="match status" value="1"/>
</dbReference>
<comment type="similarity">
    <text evidence="1">Belongs to the disease resistance NB-LRR family.</text>
</comment>
<dbReference type="SUPFAM" id="SSF52540">
    <property type="entry name" value="P-loop containing nucleoside triphosphate hydrolases"/>
    <property type="match status" value="1"/>
</dbReference>
<dbReference type="OrthoDB" id="1050628at2759"/>
<dbReference type="Gene3D" id="1.10.8.430">
    <property type="entry name" value="Helical domain of apoptotic protease-activating factors"/>
    <property type="match status" value="1"/>
</dbReference>
<dbReference type="OMA" id="EWLIINN"/>
<evidence type="ECO:0000259" key="11">
    <source>
        <dbReference type="Pfam" id="PF23559"/>
    </source>
</evidence>
<organism evidence="13">
    <name type="scientific">Oryza brachyantha</name>
    <name type="common">malo sina</name>
    <dbReference type="NCBI Taxonomy" id="4533"/>
    <lineage>
        <taxon>Eukaryota</taxon>
        <taxon>Viridiplantae</taxon>
        <taxon>Streptophyta</taxon>
        <taxon>Embryophyta</taxon>
        <taxon>Tracheophyta</taxon>
        <taxon>Spermatophyta</taxon>
        <taxon>Magnoliopsida</taxon>
        <taxon>Liliopsida</taxon>
        <taxon>Poales</taxon>
        <taxon>Poaceae</taxon>
        <taxon>BOP clade</taxon>
        <taxon>Oryzoideae</taxon>
        <taxon>Oryzeae</taxon>
        <taxon>Oryzinae</taxon>
        <taxon>Oryza</taxon>
    </lineage>
</organism>
<dbReference type="GO" id="GO:0042742">
    <property type="term" value="P:defense response to bacterium"/>
    <property type="evidence" value="ECO:0007669"/>
    <property type="project" value="UniProtKB-ARBA"/>
</dbReference>
<dbReference type="Gene3D" id="3.40.50.300">
    <property type="entry name" value="P-loop containing nucleotide triphosphate hydrolases"/>
    <property type="match status" value="1"/>
</dbReference>
<keyword evidence="6" id="KW-0067">ATP-binding</keyword>
<dbReference type="GO" id="GO:0005524">
    <property type="term" value="F:ATP binding"/>
    <property type="evidence" value="ECO:0007669"/>
    <property type="project" value="UniProtKB-KW"/>
</dbReference>
<dbReference type="GO" id="GO:0043531">
    <property type="term" value="F:ADP binding"/>
    <property type="evidence" value="ECO:0007669"/>
    <property type="project" value="InterPro"/>
</dbReference>